<sequence>MLLWQPLQTHPSKKWRRWRKVADFRKRGRNVNKWYDLYEDWDLIVSSFALQYKLREDDIAVMEWGEFCTLLTGIMPDTPLGMIVKIRAEEDKDMLANFTSEQMSIRNTWRSRHPITENMTVEEKEESVSILQNMLAETFG</sequence>
<dbReference type="AlphaFoldDB" id="A0A3E2WMK8"/>
<protein>
    <recommendedName>
        <fullName evidence="3">Bacteriophage Gp15 protein</fullName>
    </recommendedName>
</protein>
<dbReference type="EMBL" id="QVIA01000020">
    <property type="protein sequence ID" value="RGC28351.1"/>
    <property type="molecule type" value="Genomic_DNA"/>
</dbReference>
<accession>A0A3E2WMK8</accession>
<name>A0A3E2WMK8_9FIRM</name>
<dbReference type="Pfam" id="PF06854">
    <property type="entry name" value="Phage_Gp15"/>
    <property type="match status" value="1"/>
</dbReference>
<proteinExistence type="predicted"/>
<organism evidence="1 2">
    <name type="scientific">Hungatella hathewayi</name>
    <dbReference type="NCBI Taxonomy" id="154046"/>
    <lineage>
        <taxon>Bacteria</taxon>
        <taxon>Bacillati</taxon>
        <taxon>Bacillota</taxon>
        <taxon>Clostridia</taxon>
        <taxon>Lachnospirales</taxon>
        <taxon>Lachnospiraceae</taxon>
        <taxon>Hungatella</taxon>
    </lineage>
</organism>
<dbReference type="Proteomes" id="UP000261111">
    <property type="component" value="Unassembled WGS sequence"/>
</dbReference>
<gene>
    <name evidence="1" type="ORF">DWX41_16625</name>
</gene>
<comment type="caution">
    <text evidence="1">The sequence shown here is derived from an EMBL/GenBank/DDBJ whole genome shotgun (WGS) entry which is preliminary data.</text>
</comment>
<evidence type="ECO:0000313" key="2">
    <source>
        <dbReference type="Proteomes" id="UP000261111"/>
    </source>
</evidence>
<evidence type="ECO:0008006" key="3">
    <source>
        <dbReference type="Google" id="ProtNLM"/>
    </source>
</evidence>
<dbReference type="InterPro" id="IPR009660">
    <property type="entry name" value="Phage_A500_Gp15"/>
</dbReference>
<reference evidence="1 2" key="1">
    <citation type="submission" date="2018-08" db="EMBL/GenBank/DDBJ databases">
        <title>A genome reference for cultivated species of the human gut microbiota.</title>
        <authorList>
            <person name="Zou Y."/>
            <person name="Xue W."/>
            <person name="Luo G."/>
        </authorList>
    </citation>
    <scope>NUCLEOTIDE SEQUENCE [LARGE SCALE GENOMIC DNA]</scope>
    <source>
        <strain evidence="1 2">AF19-21</strain>
    </source>
</reference>
<evidence type="ECO:0000313" key="1">
    <source>
        <dbReference type="EMBL" id="RGC28351.1"/>
    </source>
</evidence>